<evidence type="ECO:0000256" key="1">
    <source>
        <dbReference type="ARBA" id="ARBA00004651"/>
    </source>
</evidence>
<name>A0A1D2M8B4_ORCCI</name>
<keyword evidence="10" id="KW-0325">Glycoprotein</keyword>
<dbReference type="PROSITE" id="PS50262">
    <property type="entry name" value="G_PROTEIN_RECEP_F1_2"/>
    <property type="match status" value="1"/>
</dbReference>
<dbReference type="STRING" id="48709.A0A1D2M8B4"/>
<evidence type="ECO:0000256" key="10">
    <source>
        <dbReference type="ARBA" id="ARBA00023180"/>
    </source>
</evidence>
<keyword evidence="15" id="KW-1185">Reference proteome</keyword>
<dbReference type="EMBL" id="LJIJ01002833">
    <property type="protein sequence ID" value="ODM89179.1"/>
    <property type="molecule type" value="Genomic_DNA"/>
</dbReference>
<comment type="subcellular location">
    <subcellularLocation>
        <location evidence="1">Cell membrane</location>
        <topology evidence="1">Multi-pass membrane protein</topology>
    </subcellularLocation>
</comment>
<organism evidence="14 15">
    <name type="scientific">Orchesella cincta</name>
    <name type="common">Springtail</name>
    <name type="synonym">Podura cincta</name>
    <dbReference type="NCBI Taxonomy" id="48709"/>
    <lineage>
        <taxon>Eukaryota</taxon>
        <taxon>Metazoa</taxon>
        <taxon>Ecdysozoa</taxon>
        <taxon>Arthropoda</taxon>
        <taxon>Hexapoda</taxon>
        <taxon>Collembola</taxon>
        <taxon>Entomobryomorpha</taxon>
        <taxon>Entomobryoidea</taxon>
        <taxon>Orchesellidae</taxon>
        <taxon>Orchesellinae</taxon>
        <taxon>Orchesella</taxon>
    </lineage>
</organism>
<dbReference type="AlphaFoldDB" id="A0A1D2M8B4"/>
<keyword evidence="6" id="KW-0297">G-protein coupled receptor</keyword>
<accession>A0A1D2M8B4</accession>
<dbReference type="InterPro" id="IPR000276">
    <property type="entry name" value="GPCR_Rhodpsn"/>
</dbReference>
<feature type="transmembrane region" description="Helical" evidence="12">
    <location>
        <begin position="155"/>
        <end position="173"/>
    </location>
</feature>
<evidence type="ECO:0000313" key="14">
    <source>
        <dbReference type="EMBL" id="ODM89179.1"/>
    </source>
</evidence>
<comment type="caution">
    <text evidence="14">The sequence shown here is derived from an EMBL/GenBank/DDBJ whole genome shotgun (WGS) entry which is preliminary data.</text>
</comment>
<dbReference type="InterPro" id="IPR000405">
    <property type="entry name" value="Galanin_rcpt"/>
</dbReference>
<proteinExistence type="inferred from homology"/>
<dbReference type="GO" id="GO:0005886">
    <property type="term" value="C:plasma membrane"/>
    <property type="evidence" value="ECO:0007669"/>
    <property type="project" value="UniProtKB-SubCell"/>
</dbReference>
<keyword evidence="5 12" id="KW-1133">Transmembrane helix</keyword>
<dbReference type="PRINTS" id="PR00663">
    <property type="entry name" value="GALANINR"/>
</dbReference>
<dbReference type="PANTHER" id="PTHR45695">
    <property type="entry name" value="LEUCOKININ RECEPTOR-RELATED"/>
    <property type="match status" value="1"/>
</dbReference>
<dbReference type="OrthoDB" id="5987936at2759"/>
<evidence type="ECO:0000256" key="11">
    <source>
        <dbReference type="ARBA" id="ARBA00023224"/>
    </source>
</evidence>
<sequence>MRNTTNILIVNLALADLLFIIFCVPFTAADYVMSYWPFREIWCKTVQYLTIVTLYVSVYTLVIMSVARFLAVVYPISITSISIRTKRNTYLAIAVMWIIILLSCLPVFPAHGLIIYTNISKHLVLSEKLNLKKKASNRRAMPLKSLNKKNLPNNAVPLTIIFLLYFGMVFRLWKSVPPAGSAHQSFRVKKRVTRMVVVVVGVFAICWLPIQTILLLKSLNLYQINDITVAIQISAHVLGYMNSCVNPILYSFLSDKFRKEFKNVIQCKALQTQNGFPSNPFP</sequence>
<keyword evidence="9 14" id="KW-0675">Receptor</keyword>
<evidence type="ECO:0000256" key="12">
    <source>
        <dbReference type="SAM" id="Phobius"/>
    </source>
</evidence>
<comment type="similarity">
    <text evidence="2">Belongs to the G-protein coupled receptor 1 family.</text>
</comment>
<dbReference type="Proteomes" id="UP000094527">
    <property type="component" value="Unassembled WGS sequence"/>
</dbReference>
<feature type="transmembrane region" description="Helical" evidence="12">
    <location>
        <begin position="194"/>
        <end position="215"/>
    </location>
</feature>
<keyword evidence="3" id="KW-1003">Cell membrane</keyword>
<evidence type="ECO:0000256" key="7">
    <source>
        <dbReference type="ARBA" id="ARBA00023136"/>
    </source>
</evidence>
<evidence type="ECO:0000256" key="6">
    <source>
        <dbReference type="ARBA" id="ARBA00023040"/>
    </source>
</evidence>
<feature type="transmembrane region" description="Helical" evidence="12">
    <location>
        <begin position="227"/>
        <end position="253"/>
    </location>
</feature>
<evidence type="ECO:0000256" key="2">
    <source>
        <dbReference type="ARBA" id="ARBA00010663"/>
    </source>
</evidence>
<keyword evidence="8" id="KW-1015">Disulfide bond</keyword>
<protein>
    <submittedName>
        <fullName evidence="14">Allatostatin-A receptor</fullName>
    </submittedName>
</protein>
<feature type="domain" description="G-protein coupled receptors family 1 profile" evidence="13">
    <location>
        <begin position="1"/>
        <end position="250"/>
    </location>
</feature>
<reference evidence="14 15" key="1">
    <citation type="journal article" date="2016" name="Genome Biol. Evol.">
        <title>Gene Family Evolution Reflects Adaptation to Soil Environmental Stressors in the Genome of the Collembolan Orchesella cincta.</title>
        <authorList>
            <person name="Faddeeva-Vakhrusheva A."/>
            <person name="Derks M.F."/>
            <person name="Anvar S.Y."/>
            <person name="Agamennone V."/>
            <person name="Suring W."/>
            <person name="Smit S."/>
            <person name="van Straalen N.M."/>
            <person name="Roelofs D."/>
        </authorList>
    </citation>
    <scope>NUCLEOTIDE SEQUENCE [LARGE SCALE GENOMIC DNA]</scope>
    <source>
        <tissue evidence="14">Mixed pool</tissue>
    </source>
</reference>
<dbReference type="PANTHER" id="PTHR45695:SF23">
    <property type="entry name" value="GALANIN-LIKE G-PROTEIN COUPLED RECEPTOR NPR-9"/>
    <property type="match status" value="1"/>
</dbReference>
<dbReference type="PRINTS" id="PR00237">
    <property type="entry name" value="GPCRRHODOPSN"/>
</dbReference>
<dbReference type="SUPFAM" id="SSF81321">
    <property type="entry name" value="Family A G protein-coupled receptor-like"/>
    <property type="match status" value="1"/>
</dbReference>
<keyword evidence="11" id="KW-0807">Transducer</keyword>
<gene>
    <name evidence="14" type="ORF">Ocin01_17502</name>
</gene>
<dbReference type="GO" id="GO:0004930">
    <property type="term" value="F:G protein-coupled receptor activity"/>
    <property type="evidence" value="ECO:0007669"/>
    <property type="project" value="UniProtKB-KW"/>
</dbReference>
<dbReference type="Pfam" id="PF00001">
    <property type="entry name" value="7tm_1"/>
    <property type="match status" value="1"/>
</dbReference>
<keyword evidence="4 12" id="KW-0812">Transmembrane</keyword>
<evidence type="ECO:0000256" key="4">
    <source>
        <dbReference type="ARBA" id="ARBA00022692"/>
    </source>
</evidence>
<evidence type="ECO:0000256" key="9">
    <source>
        <dbReference type="ARBA" id="ARBA00023170"/>
    </source>
</evidence>
<keyword evidence="7 12" id="KW-0472">Membrane</keyword>
<dbReference type="Gene3D" id="1.20.1070.10">
    <property type="entry name" value="Rhodopsin 7-helix transmembrane proteins"/>
    <property type="match status" value="1"/>
</dbReference>
<evidence type="ECO:0000256" key="5">
    <source>
        <dbReference type="ARBA" id="ARBA00022989"/>
    </source>
</evidence>
<feature type="transmembrane region" description="Helical" evidence="12">
    <location>
        <begin position="7"/>
        <end position="28"/>
    </location>
</feature>
<feature type="transmembrane region" description="Helical" evidence="12">
    <location>
        <begin position="88"/>
        <end position="108"/>
    </location>
</feature>
<evidence type="ECO:0000259" key="13">
    <source>
        <dbReference type="PROSITE" id="PS50262"/>
    </source>
</evidence>
<feature type="transmembrane region" description="Helical" evidence="12">
    <location>
        <begin position="48"/>
        <end position="76"/>
    </location>
</feature>
<dbReference type="InterPro" id="IPR017452">
    <property type="entry name" value="GPCR_Rhodpsn_7TM"/>
</dbReference>
<evidence type="ECO:0000256" key="8">
    <source>
        <dbReference type="ARBA" id="ARBA00023157"/>
    </source>
</evidence>
<evidence type="ECO:0000313" key="15">
    <source>
        <dbReference type="Proteomes" id="UP000094527"/>
    </source>
</evidence>
<evidence type="ECO:0000256" key="3">
    <source>
        <dbReference type="ARBA" id="ARBA00022475"/>
    </source>
</evidence>